<dbReference type="InterPro" id="IPR000014">
    <property type="entry name" value="PAS"/>
</dbReference>
<dbReference type="Gene3D" id="3.30.565.10">
    <property type="entry name" value="Histidine kinase-like ATPase, C-terminal domain"/>
    <property type="match status" value="2"/>
</dbReference>
<feature type="domain" description="PAC" evidence="23">
    <location>
        <begin position="1010"/>
        <end position="1060"/>
    </location>
</feature>
<keyword evidence="4" id="KW-1003">Cell membrane</keyword>
<accession>Q1JX56</accession>
<dbReference type="InterPro" id="IPR003018">
    <property type="entry name" value="GAF"/>
</dbReference>
<dbReference type="SUPFAM" id="SSF55874">
    <property type="entry name" value="ATPase domain of HSP90 chaperone/DNA topoisomerase II/histidine kinase"/>
    <property type="match status" value="2"/>
</dbReference>
<keyword evidence="12" id="KW-0902">Two-component regulatory system</keyword>
<dbReference type="NCBIfam" id="TIGR00229">
    <property type="entry name" value="sensory_box"/>
    <property type="match status" value="4"/>
</dbReference>
<sequence length="1969" mass="220373">MEAQGRITICTGSDAHTICVEISDTGCGMPQSVIDKIFDPLFTTNPVGLGTGLGLSIYADNMRRHSGTIAVNSVIGDGDNLFYKTFGIAMKQMTNKLQHLFFFPVLFTATISLILTGTFYYTLRTDLKQLSEEQSIHSQIGQHLILFQNDLIVLQQMSAKAPQLPKKVQQRALHNLDAQLIALRDLAIHDEQINTLLQNVQSNYLAYKQSIAAVIETDTPASSIRNIELANTHYFDLHASVLTLVARVDEHINIHDLELKQDFQRFLKKVTVAIIVSLFFLWPIWQLLTRRLSNQLGQIATALGEFTVDNIPDNLPQIETLNSNDKNLLKPLAGAVLSFHRNLIARINAEQRLQKEQFRQHSQKEFLATIAEQSPNGILLADCSTLEFITFNDSACRMLGYSREEFSNMTLYDIIANRSASELEQHIAELIATNGGEFETDHRRKDGSLCHLRISVRILKIDGKTCISGIWIDLSELTEAKMKLAAEHHQLKERIKEQACLYDIFALTEDNTQPLENVLQNVVERLPAGWQYPQITEARIKFADQIFTTAAFEETPWQQSANAVTLTDVPVVITIVYREEQPQEQEGVFLAEERSLLDAILKRICDVANRHSTIASFEEQHQLLATMFSQTTNGVLFTDIETGEFIEFNDAAATALGYTREEFSLLSVIDIQAEQKTAEFEEKSQRVAAGEKINFETQHRCKDGSVRDVFMTLRRITFRGRQMLAASWHDITEQKKRLRDQKKTVERLRMQSQLLGGITLLPAAIEGDLDQFSYKTTEMLATELGIERLSVWLYNTDQTELHCISLYELSPQQHSRGMVLSEEKFKDELQALKQARYVNADTPCADPRTKGYCESYLQPLNITAMLDCSIISAGRHRGVICFEHVNREHHWEHDEIIFGCQVADQLGMVLLTQERLQANREAEASRQELLQSEERLRCITDSASDAILMMDPQGAISYWNPAATQIFGYAAEEALGRNLHELLAPPKHIKSHLSAFPEFLRSGTGAAVNKTVELSAICKDGREIPIALSLSAVQLNASWHAVAIVRDISEAKQHEAELLEAKQRAEQSEQAKTQVLEQLEDMVANRTRELKQSNLKLQAIFDAASSGIAQIKDRTIIRCNRRMEEIFGYGPGEMLNLSTRVWYASDSQYLKVGEQVKEAMARLGEYSSGDILLRRKDGSRFWARSKAKKLQLEGAENTFVSMFDDVTAEREAAEALRLAKESAEEANQAKSSFLANMSHEIRTPMNAIIGLAHLLKRDATPQQVGQLEKVSDAAQHLLRIINDILDFSKIEAGKMILEPMDFELENVIDTVRSLLSEKAVDKGLEFITNIADLPQYLHGDGLRLGQILLNFAANAVKFTTNGSISLHAEQLGEESDTIWIRFTVSDTGVGMTEAQQRHLFEAFEQGDRSTTRQFGGTGLGLAISRKLTDLMGGEIGVKSEPGSGSKFWVDLPFGRVVNRKDQHNYQPIPPGTRVLVADDHPEALEILVYMLTQLQCSVTAVSGGLEAVGAVSMADHTHTPFELVLMDWEMPKTNGLDAAQLILSEKLTAPPKLILISGTHLKNSEILKKYGFIGFIAKPITPVSLKTSLEEILNQHPGETNGNLRHLERKLNNHAGQHLLLAEDNPLNQEVALEMLESLGLNVEVVEDGLEAVELARQHDFDLILMDIQMPVMDGLEATRRIRTLPGCKNTPILAMTANAFEEDQKNCSEAGMNAHIAKPVDPELLYKMLLEWLPEPEAGLKISSKSTEANLLPEPASFTPESIPGFDYSAGLRSVLGKPQRLIDFLQRFGQEHTDDAHKIRTLLKSGDVDDAQRMAHTLKGVAGTVGLIQIQKLAQKVEMSLKENEPEKSVISHIDSLEQQLVPLEQTLNNLPINSSPAPEEWANLKPQLEALERFLLTDDLEAASLFAELRNQINNTFGKEAIHLGRMIDSFAFQEAAELLNVLMTSSAPHIKSLQKHHRGTENNDS</sequence>
<dbReference type="InterPro" id="IPR008207">
    <property type="entry name" value="Sig_transdc_His_kin_Hpt_dom"/>
</dbReference>
<dbReference type="Pfam" id="PF00989">
    <property type="entry name" value="PAS"/>
    <property type="match status" value="1"/>
</dbReference>
<keyword evidence="8" id="KW-0547">Nucleotide-binding</keyword>
<dbReference type="InterPro" id="IPR011006">
    <property type="entry name" value="CheY-like_superfamily"/>
</dbReference>
<dbReference type="SMART" id="SM00091">
    <property type="entry name" value="PAS"/>
    <property type="match status" value="4"/>
</dbReference>
<evidence type="ECO:0000256" key="13">
    <source>
        <dbReference type="ARBA" id="ARBA00023136"/>
    </source>
</evidence>
<dbReference type="CDD" id="cd00156">
    <property type="entry name" value="REC"/>
    <property type="match status" value="1"/>
</dbReference>
<dbReference type="Proteomes" id="UP000005695">
    <property type="component" value="Unassembled WGS sequence"/>
</dbReference>
<comment type="subunit">
    <text evidence="14">At low DSF concentrations, interacts with RpfF.</text>
</comment>
<evidence type="ECO:0000256" key="14">
    <source>
        <dbReference type="ARBA" id="ARBA00064003"/>
    </source>
</evidence>
<dbReference type="EMBL" id="AAEW02000017">
    <property type="protein sequence ID" value="EAT14806.1"/>
    <property type="molecule type" value="Genomic_DNA"/>
</dbReference>
<feature type="coiled-coil region" evidence="18">
    <location>
        <begin position="1048"/>
        <end position="1096"/>
    </location>
</feature>
<dbReference type="SUPFAM" id="SSF55785">
    <property type="entry name" value="PYP-like sensor domain (PAS domain)"/>
    <property type="match status" value="4"/>
</dbReference>
<keyword evidence="11 19" id="KW-1133">Transmembrane helix</keyword>
<evidence type="ECO:0000259" key="20">
    <source>
        <dbReference type="PROSITE" id="PS50109"/>
    </source>
</evidence>
<feature type="domain" description="PAC" evidence="23">
    <location>
        <begin position="1167"/>
        <end position="1218"/>
    </location>
</feature>
<evidence type="ECO:0000256" key="2">
    <source>
        <dbReference type="ARBA" id="ARBA00004651"/>
    </source>
</evidence>
<comment type="caution">
    <text evidence="25">The sequence shown here is derived from an EMBL/GenBank/DDBJ whole genome shotgun (WGS) entry which is preliminary data.</text>
</comment>
<dbReference type="PROSITE" id="PS50112">
    <property type="entry name" value="PAS"/>
    <property type="match status" value="3"/>
</dbReference>
<name>Q1JX56_DESA6</name>
<keyword evidence="18" id="KW-0175">Coiled coil</keyword>
<organism evidence="25 26">
    <name type="scientific">Desulfuromonas acetoxidans (strain DSM 684 / 11070)</name>
    <dbReference type="NCBI Taxonomy" id="281689"/>
    <lineage>
        <taxon>Bacteria</taxon>
        <taxon>Pseudomonadati</taxon>
        <taxon>Thermodesulfobacteriota</taxon>
        <taxon>Desulfuromonadia</taxon>
        <taxon>Desulfuromonadales</taxon>
        <taxon>Desulfuromonadaceae</taxon>
        <taxon>Desulfuromonas</taxon>
    </lineage>
</organism>
<evidence type="ECO:0000256" key="4">
    <source>
        <dbReference type="ARBA" id="ARBA00022475"/>
    </source>
</evidence>
<dbReference type="OrthoDB" id="5392202at2"/>
<dbReference type="CDD" id="cd00130">
    <property type="entry name" value="PAS"/>
    <property type="match status" value="4"/>
</dbReference>
<keyword evidence="5 17" id="KW-0597">Phosphoprotein</keyword>
<dbReference type="InterPro" id="IPR029016">
    <property type="entry name" value="GAF-like_dom_sf"/>
</dbReference>
<dbReference type="Pfam" id="PF02518">
    <property type="entry name" value="HATPase_c"/>
    <property type="match status" value="2"/>
</dbReference>
<dbReference type="EC" id="2.7.13.3" evidence="3"/>
<evidence type="ECO:0000256" key="9">
    <source>
        <dbReference type="ARBA" id="ARBA00022777"/>
    </source>
</evidence>
<dbReference type="SUPFAM" id="SSF52172">
    <property type="entry name" value="CheY-like"/>
    <property type="match status" value="2"/>
</dbReference>
<dbReference type="Gene3D" id="1.10.287.130">
    <property type="match status" value="1"/>
</dbReference>
<evidence type="ECO:0000256" key="18">
    <source>
        <dbReference type="SAM" id="Coils"/>
    </source>
</evidence>
<evidence type="ECO:0000256" key="8">
    <source>
        <dbReference type="ARBA" id="ARBA00022741"/>
    </source>
</evidence>
<dbReference type="GO" id="GO:0005524">
    <property type="term" value="F:ATP binding"/>
    <property type="evidence" value="ECO:0007669"/>
    <property type="project" value="UniProtKB-KW"/>
</dbReference>
<proteinExistence type="predicted"/>
<dbReference type="FunFam" id="3.30.565.10:FF:000010">
    <property type="entry name" value="Sensor histidine kinase RcsC"/>
    <property type="match status" value="1"/>
</dbReference>
<reference evidence="25" key="2">
    <citation type="submission" date="2006-05" db="EMBL/GenBank/DDBJ databases">
        <title>Sequencing of the draft genome and assembly of Desulfuromonas acetoxidans DSM 684.</title>
        <authorList>
            <consortium name="US DOE Joint Genome Institute (JGI-PGF)"/>
            <person name="Copeland A."/>
            <person name="Lucas S."/>
            <person name="Lapidus A."/>
            <person name="Barry K."/>
            <person name="Detter J.C."/>
            <person name="Glavina del Rio T."/>
            <person name="Hammon N."/>
            <person name="Israni S."/>
            <person name="Dalin E."/>
            <person name="Tice H."/>
            <person name="Bruce D."/>
            <person name="Pitluck S."/>
            <person name="Richardson P."/>
        </authorList>
    </citation>
    <scope>NUCLEOTIDE SEQUENCE [LARGE SCALE GENOMIC DNA]</scope>
    <source>
        <strain evidence="25">DSM 684</strain>
    </source>
</reference>
<dbReference type="SMART" id="SM00065">
    <property type="entry name" value="GAF"/>
    <property type="match status" value="1"/>
</dbReference>
<dbReference type="PROSITE" id="PS50894">
    <property type="entry name" value="HPT"/>
    <property type="match status" value="1"/>
</dbReference>
<evidence type="ECO:0000256" key="7">
    <source>
        <dbReference type="ARBA" id="ARBA00022692"/>
    </source>
</evidence>
<dbReference type="InterPro" id="IPR004358">
    <property type="entry name" value="Sig_transdc_His_kin-like_C"/>
</dbReference>
<dbReference type="Gene3D" id="3.40.50.2300">
    <property type="match status" value="2"/>
</dbReference>
<feature type="domain" description="Response regulatory" evidence="21">
    <location>
        <begin position="1618"/>
        <end position="1734"/>
    </location>
</feature>
<keyword evidence="9 25" id="KW-0418">Kinase</keyword>
<evidence type="ECO:0000313" key="26">
    <source>
        <dbReference type="Proteomes" id="UP000005695"/>
    </source>
</evidence>
<dbReference type="Pfam" id="PF00512">
    <property type="entry name" value="HisKA"/>
    <property type="match status" value="1"/>
</dbReference>
<keyword evidence="7 19" id="KW-0812">Transmembrane</keyword>
<dbReference type="InterPro" id="IPR003661">
    <property type="entry name" value="HisK_dim/P_dom"/>
</dbReference>
<dbReference type="InterPro" id="IPR036890">
    <property type="entry name" value="HATPase_C_sf"/>
</dbReference>
<evidence type="ECO:0000256" key="6">
    <source>
        <dbReference type="ARBA" id="ARBA00022679"/>
    </source>
</evidence>
<dbReference type="SMART" id="SM00448">
    <property type="entry name" value="REC"/>
    <property type="match status" value="2"/>
</dbReference>
<dbReference type="InterPro" id="IPR005467">
    <property type="entry name" value="His_kinase_dom"/>
</dbReference>
<feature type="domain" description="HPt" evidence="24">
    <location>
        <begin position="1779"/>
        <end position="1873"/>
    </location>
</feature>
<evidence type="ECO:0000256" key="17">
    <source>
        <dbReference type="PROSITE-ProRule" id="PRU00169"/>
    </source>
</evidence>
<dbReference type="RefSeq" id="WP_006002045.1">
    <property type="nucleotide sequence ID" value="NZ_AAEW02000017.1"/>
</dbReference>
<evidence type="ECO:0000256" key="19">
    <source>
        <dbReference type="SAM" id="Phobius"/>
    </source>
</evidence>
<keyword evidence="10" id="KW-0067">ATP-binding</keyword>
<dbReference type="Pfam" id="PF01627">
    <property type="entry name" value="Hpt"/>
    <property type="match status" value="1"/>
</dbReference>
<dbReference type="InterPro" id="IPR000700">
    <property type="entry name" value="PAS-assoc_C"/>
</dbReference>
<protein>
    <recommendedName>
        <fullName evidence="15">Sensory/regulatory protein RpfC</fullName>
        <ecNumber evidence="3">2.7.13.3</ecNumber>
    </recommendedName>
</protein>
<dbReference type="CDD" id="cd16922">
    <property type="entry name" value="HATPase_EvgS-ArcB-TorS-like"/>
    <property type="match status" value="1"/>
</dbReference>
<dbReference type="CDD" id="cd00082">
    <property type="entry name" value="HisKA"/>
    <property type="match status" value="1"/>
</dbReference>
<evidence type="ECO:0000313" key="25">
    <source>
        <dbReference type="EMBL" id="EAT14806.1"/>
    </source>
</evidence>
<dbReference type="PROSITE" id="PS50109">
    <property type="entry name" value="HIS_KIN"/>
    <property type="match status" value="2"/>
</dbReference>
<dbReference type="PANTHER" id="PTHR45339">
    <property type="entry name" value="HYBRID SIGNAL TRANSDUCTION HISTIDINE KINASE J"/>
    <property type="match status" value="1"/>
</dbReference>
<comment type="subcellular location">
    <subcellularLocation>
        <location evidence="2">Cell membrane</location>
        <topology evidence="2">Multi-pass membrane protein</topology>
    </subcellularLocation>
</comment>
<feature type="domain" description="Histidine kinase" evidence="20">
    <location>
        <begin position="1"/>
        <end position="78"/>
    </location>
</feature>
<feature type="transmembrane region" description="Helical" evidence="19">
    <location>
        <begin position="100"/>
        <end position="123"/>
    </location>
</feature>
<evidence type="ECO:0000256" key="15">
    <source>
        <dbReference type="ARBA" id="ARBA00068150"/>
    </source>
</evidence>
<feature type="domain" description="PAS" evidence="22">
    <location>
        <begin position="932"/>
        <end position="985"/>
    </location>
</feature>
<feature type="domain" description="Histidine kinase" evidence="20">
    <location>
        <begin position="1236"/>
        <end position="1455"/>
    </location>
</feature>
<evidence type="ECO:0000259" key="24">
    <source>
        <dbReference type="PROSITE" id="PS50894"/>
    </source>
</evidence>
<dbReference type="InterPro" id="IPR001789">
    <property type="entry name" value="Sig_transdc_resp-reg_receiver"/>
</dbReference>
<evidence type="ECO:0000256" key="1">
    <source>
        <dbReference type="ARBA" id="ARBA00000085"/>
    </source>
</evidence>
<dbReference type="Pfam" id="PF01590">
    <property type="entry name" value="GAF"/>
    <property type="match status" value="1"/>
</dbReference>
<dbReference type="PROSITE" id="PS50113">
    <property type="entry name" value="PAC"/>
    <property type="match status" value="2"/>
</dbReference>
<dbReference type="InterPro" id="IPR013767">
    <property type="entry name" value="PAS_fold"/>
</dbReference>
<dbReference type="Gene3D" id="1.20.120.160">
    <property type="entry name" value="HPT domain"/>
    <property type="match status" value="1"/>
</dbReference>
<dbReference type="InterPro" id="IPR035965">
    <property type="entry name" value="PAS-like_dom_sf"/>
</dbReference>
<dbReference type="SMART" id="SM00387">
    <property type="entry name" value="HATPase_c"/>
    <property type="match status" value="2"/>
</dbReference>
<dbReference type="Pfam" id="PF13426">
    <property type="entry name" value="PAS_9"/>
    <property type="match status" value="3"/>
</dbReference>
<gene>
    <name evidence="25" type="ORF">Dace_0945</name>
</gene>
<evidence type="ECO:0000259" key="23">
    <source>
        <dbReference type="PROSITE" id="PS50113"/>
    </source>
</evidence>
<feature type="coiled-coil region" evidence="18">
    <location>
        <begin position="908"/>
        <end position="935"/>
    </location>
</feature>
<dbReference type="SUPFAM" id="SSF47384">
    <property type="entry name" value="Homodimeric domain of signal transducing histidine kinase"/>
    <property type="match status" value="1"/>
</dbReference>
<dbReference type="InterPro" id="IPR036097">
    <property type="entry name" value="HisK_dim/P_sf"/>
</dbReference>
<keyword evidence="6" id="KW-0808">Transferase</keyword>
<dbReference type="SMART" id="SM00086">
    <property type="entry name" value="PAC"/>
    <property type="match status" value="4"/>
</dbReference>
<reference evidence="25" key="1">
    <citation type="submission" date="2006-05" db="EMBL/GenBank/DDBJ databases">
        <title>Annotation of the draft genome assembly of Desulfuromonas acetoxidans DSM 684.</title>
        <authorList>
            <consortium name="US DOE Joint Genome Institute (JGI-ORNL)"/>
            <person name="Larimer F."/>
            <person name="Land M."/>
            <person name="Hauser L."/>
        </authorList>
    </citation>
    <scope>NUCLEOTIDE SEQUENCE [LARGE SCALE GENOMIC DNA]</scope>
    <source>
        <strain evidence="25">DSM 684</strain>
    </source>
</reference>
<feature type="modified residue" description="Phosphohistidine" evidence="16">
    <location>
        <position position="1818"/>
    </location>
</feature>
<feature type="modified residue" description="4-aspartylphosphate" evidence="17">
    <location>
        <position position="1527"/>
    </location>
</feature>
<dbReference type="FunFam" id="1.10.287.130:FF:000002">
    <property type="entry name" value="Two-component osmosensing histidine kinase"/>
    <property type="match status" value="1"/>
</dbReference>
<dbReference type="PANTHER" id="PTHR45339:SF1">
    <property type="entry name" value="HYBRID SIGNAL TRANSDUCTION HISTIDINE KINASE J"/>
    <property type="match status" value="1"/>
</dbReference>
<dbReference type="InterPro" id="IPR036641">
    <property type="entry name" value="HPT_dom_sf"/>
</dbReference>
<evidence type="ECO:0000256" key="3">
    <source>
        <dbReference type="ARBA" id="ARBA00012438"/>
    </source>
</evidence>
<evidence type="ECO:0000256" key="10">
    <source>
        <dbReference type="ARBA" id="ARBA00022840"/>
    </source>
</evidence>
<dbReference type="GO" id="GO:0005886">
    <property type="term" value="C:plasma membrane"/>
    <property type="evidence" value="ECO:0007669"/>
    <property type="project" value="UniProtKB-SubCell"/>
</dbReference>
<keyword evidence="26" id="KW-1185">Reference proteome</keyword>
<dbReference type="CDD" id="cd00088">
    <property type="entry name" value="HPT"/>
    <property type="match status" value="1"/>
</dbReference>
<feature type="domain" description="PAS" evidence="22">
    <location>
        <begin position="620"/>
        <end position="691"/>
    </location>
</feature>
<dbReference type="InterPro" id="IPR003594">
    <property type="entry name" value="HATPase_dom"/>
</dbReference>
<comment type="catalytic activity">
    <reaction evidence="1">
        <text>ATP + protein L-histidine = ADP + protein N-phospho-L-histidine.</text>
        <dbReference type="EC" id="2.7.13.3"/>
    </reaction>
</comment>
<dbReference type="SMART" id="SM00388">
    <property type="entry name" value="HisKA"/>
    <property type="match status" value="1"/>
</dbReference>
<evidence type="ECO:0000259" key="21">
    <source>
        <dbReference type="PROSITE" id="PS50110"/>
    </source>
</evidence>
<evidence type="ECO:0000256" key="16">
    <source>
        <dbReference type="PROSITE-ProRule" id="PRU00110"/>
    </source>
</evidence>
<dbReference type="SUPFAM" id="SSF55781">
    <property type="entry name" value="GAF domain-like"/>
    <property type="match status" value="1"/>
</dbReference>
<dbReference type="GO" id="GO:0000155">
    <property type="term" value="F:phosphorelay sensor kinase activity"/>
    <property type="evidence" value="ECO:0007669"/>
    <property type="project" value="InterPro"/>
</dbReference>
<dbReference type="SUPFAM" id="SSF47226">
    <property type="entry name" value="Histidine-containing phosphotransfer domain, HPT domain"/>
    <property type="match status" value="1"/>
</dbReference>
<dbReference type="Gene3D" id="3.30.450.20">
    <property type="entry name" value="PAS domain"/>
    <property type="match status" value="4"/>
</dbReference>
<evidence type="ECO:0000259" key="22">
    <source>
        <dbReference type="PROSITE" id="PS50112"/>
    </source>
</evidence>
<feature type="modified residue" description="4-aspartylphosphate" evidence="17">
    <location>
        <position position="1667"/>
    </location>
</feature>
<dbReference type="InterPro" id="IPR001610">
    <property type="entry name" value="PAC"/>
</dbReference>
<evidence type="ECO:0000256" key="12">
    <source>
        <dbReference type="ARBA" id="ARBA00023012"/>
    </source>
</evidence>
<evidence type="ECO:0000256" key="11">
    <source>
        <dbReference type="ARBA" id="ARBA00022989"/>
    </source>
</evidence>
<dbReference type="GO" id="GO:0006355">
    <property type="term" value="P:regulation of DNA-templated transcription"/>
    <property type="evidence" value="ECO:0007669"/>
    <property type="project" value="InterPro"/>
</dbReference>
<dbReference type="Pfam" id="PF00072">
    <property type="entry name" value="Response_reg"/>
    <property type="match status" value="2"/>
</dbReference>
<dbReference type="SMART" id="SM00073">
    <property type="entry name" value="HPT"/>
    <property type="match status" value="1"/>
</dbReference>
<feature type="domain" description="Response regulatory" evidence="21">
    <location>
        <begin position="1473"/>
        <end position="1593"/>
    </location>
</feature>
<dbReference type="Gene3D" id="3.30.450.40">
    <property type="match status" value="1"/>
</dbReference>
<feature type="domain" description="PAS" evidence="22">
    <location>
        <begin position="363"/>
        <end position="434"/>
    </location>
</feature>
<dbReference type="PRINTS" id="PR00344">
    <property type="entry name" value="BCTRLSENSOR"/>
</dbReference>
<keyword evidence="13 19" id="KW-0472">Membrane</keyword>
<dbReference type="CDD" id="cd17546">
    <property type="entry name" value="REC_hyHK_CKI1_RcsC-like"/>
    <property type="match status" value="1"/>
</dbReference>
<evidence type="ECO:0000256" key="5">
    <source>
        <dbReference type="ARBA" id="ARBA00022553"/>
    </source>
</evidence>
<dbReference type="PROSITE" id="PS50110">
    <property type="entry name" value="RESPONSE_REGULATORY"/>
    <property type="match status" value="2"/>
</dbReference>